<feature type="compositionally biased region" description="Low complexity" evidence="1">
    <location>
        <begin position="149"/>
        <end position="162"/>
    </location>
</feature>
<name>A0A2T7DNV7_9POAL</name>
<sequence length="162" mass="18029">MSRPLRGSRRRAGPGRPRRRRRRRTRPMPGRRRAGPCRSLRTSMPVSQHTVHQVNMRCGTPTPQGRACGDEETGQAATYSGGSRGRRRRGRGRWRWCRCMRTPPTRRRCAHARPRRRCSAAGARRESGRAGEVSRSGGGGGGGRRPLARRAAGPAARMPCEV</sequence>
<feature type="region of interest" description="Disordered" evidence="1">
    <location>
        <begin position="1"/>
        <end position="92"/>
    </location>
</feature>
<accession>A0A2T7DNV7</accession>
<evidence type="ECO:0000256" key="1">
    <source>
        <dbReference type="SAM" id="MobiDB-lite"/>
    </source>
</evidence>
<reference evidence="2 3" key="1">
    <citation type="submission" date="2018-04" db="EMBL/GenBank/DDBJ databases">
        <title>WGS assembly of Panicum hallii var. hallii HAL2.</title>
        <authorList>
            <person name="Lovell J."/>
            <person name="Jenkins J."/>
            <person name="Lowry D."/>
            <person name="Mamidi S."/>
            <person name="Sreedasyam A."/>
            <person name="Weng X."/>
            <person name="Barry K."/>
            <person name="Bonette J."/>
            <person name="Campitelli B."/>
            <person name="Daum C."/>
            <person name="Gordon S."/>
            <person name="Gould B."/>
            <person name="Lipzen A."/>
            <person name="MacQueen A."/>
            <person name="Palacio-Mejia J."/>
            <person name="Plott C."/>
            <person name="Shakirov E."/>
            <person name="Shu S."/>
            <person name="Yoshinaga Y."/>
            <person name="Zane M."/>
            <person name="Rokhsar D."/>
            <person name="Grimwood J."/>
            <person name="Schmutz J."/>
            <person name="Juenger T."/>
        </authorList>
    </citation>
    <scope>NUCLEOTIDE SEQUENCE [LARGE SCALE GENOMIC DNA]</scope>
    <source>
        <strain evidence="3">cv. HAL2</strain>
    </source>
</reference>
<dbReference type="EMBL" id="CM009753">
    <property type="protein sequence ID" value="PUZ57267.1"/>
    <property type="molecule type" value="Genomic_DNA"/>
</dbReference>
<dbReference type="Proteomes" id="UP000244336">
    <property type="component" value="Chromosome 5"/>
</dbReference>
<evidence type="ECO:0000313" key="3">
    <source>
        <dbReference type="Proteomes" id="UP000244336"/>
    </source>
</evidence>
<dbReference type="AlphaFoldDB" id="A0A2T7DNV7"/>
<feature type="compositionally biased region" description="Basic residues" evidence="1">
    <location>
        <begin position="1"/>
        <end position="35"/>
    </location>
</feature>
<evidence type="ECO:0000313" key="2">
    <source>
        <dbReference type="EMBL" id="PUZ57267.1"/>
    </source>
</evidence>
<gene>
    <name evidence="2" type="ORF">GQ55_5G416100</name>
</gene>
<proteinExistence type="predicted"/>
<feature type="compositionally biased region" description="Polar residues" evidence="1">
    <location>
        <begin position="40"/>
        <end position="53"/>
    </location>
</feature>
<dbReference type="Gramene" id="PUZ57267">
    <property type="protein sequence ID" value="PUZ57267"/>
    <property type="gene ID" value="GQ55_5G416100"/>
</dbReference>
<keyword evidence="3" id="KW-1185">Reference proteome</keyword>
<organism evidence="2 3">
    <name type="scientific">Panicum hallii var. hallii</name>
    <dbReference type="NCBI Taxonomy" id="1504633"/>
    <lineage>
        <taxon>Eukaryota</taxon>
        <taxon>Viridiplantae</taxon>
        <taxon>Streptophyta</taxon>
        <taxon>Embryophyta</taxon>
        <taxon>Tracheophyta</taxon>
        <taxon>Spermatophyta</taxon>
        <taxon>Magnoliopsida</taxon>
        <taxon>Liliopsida</taxon>
        <taxon>Poales</taxon>
        <taxon>Poaceae</taxon>
        <taxon>PACMAD clade</taxon>
        <taxon>Panicoideae</taxon>
        <taxon>Panicodae</taxon>
        <taxon>Paniceae</taxon>
        <taxon>Panicinae</taxon>
        <taxon>Panicum</taxon>
        <taxon>Panicum sect. Panicum</taxon>
    </lineage>
</organism>
<protein>
    <submittedName>
        <fullName evidence="2">Uncharacterized protein</fullName>
    </submittedName>
</protein>
<feature type="region of interest" description="Disordered" evidence="1">
    <location>
        <begin position="118"/>
        <end position="162"/>
    </location>
</feature>